<organism evidence="12 13">
    <name type="scientific">Cuscuta europaea</name>
    <name type="common">European dodder</name>
    <dbReference type="NCBI Taxonomy" id="41803"/>
    <lineage>
        <taxon>Eukaryota</taxon>
        <taxon>Viridiplantae</taxon>
        <taxon>Streptophyta</taxon>
        <taxon>Embryophyta</taxon>
        <taxon>Tracheophyta</taxon>
        <taxon>Spermatophyta</taxon>
        <taxon>Magnoliopsida</taxon>
        <taxon>eudicotyledons</taxon>
        <taxon>Gunneridae</taxon>
        <taxon>Pentapetalae</taxon>
        <taxon>asterids</taxon>
        <taxon>lamiids</taxon>
        <taxon>Solanales</taxon>
        <taxon>Convolvulaceae</taxon>
        <taxon>Cuscuteae</taxon>
        <taxon>Cuscuta</taxon>
        <taxon>Cuscuta subgen. Cuscuta</taxon>
    </lineage>
</organism>
<keyword evidence="5" id="KW-0677">Repeat</keyword>
<dbReference type="InterPro" id="IPR011009">
    <property type="entry name" value="Kinase-like_dom_sf"/>
</dbReference>
<feature type="compositionally biased region" description="Polar residues" evidence="9">
    <location>
        <begin position="356"/>
        <end position="365"/>
    </location>
</feature>
<accession>A0A9P1DY84</accession>
<dbReference type="PROSITE" id="PS50011">
    <property type="entry name" value="PROTEIN_KINASE_DOM"/>
    <property type="match status" value="1"/>
</dbReference>
<keyword evidence="3 10" id="KW-0812">Transmembrane</keyword>
<evidence type="ECO:0000256" key="5">
    <source>
        <dbReference type="ARBA" id="ARBA00022737"/>
    </source>
</evidence>
<dbReference type="EMBL" id="CAMAPE010000004">
    <property type="protein sequence ID" value="CAH9059825.1"/>
    <property type="molecule type" value="Genomic_DNA"/>
</dbReference>
<dbReference type="FunFam" id="3.30.200.20:FF:000125">
    <property type="entry name" value="Protein STRUBBELIG-RECEPTOR FAMILY 8"/>
    <property type="match status" value="1"/>
</dbReference>
<evidence type="ECO:0000256" key="3">
    <source>
        <dbReference type="ARBA" id="ARBA00022692"/>
    </source>
</evidence>
<comment type="caution">
    <text evidence="12">The sequence shown here is derived from an EMBL/GenBank/DDBJ whole genome shotgun (WGS) entry which is preliminary data.</text>
</comment>
<keyword evidence="7 10" id="KW-0472">Membrane</keyword>
<evidence type="ECO:0000256" key="4">
    <source>
        <dbReference type="ARBA" id="ARBA00022729"/>
    </source>
</evidence>
<feature type="region of interest" description="Disordered" evidence="9">
    <location>
        <begin position="393"/>
        <end position="420"/>
    </location>
</feature>
<name>A0A9P1DY84_CUSEU</name>
<evidence type="ECO:0000256" key="7">
    <source>
        <dbReference type="ARBA" id="ARBA00023136"/>
    </source>
</evidence>
<dbReference type="InterPro" id="IPR000719">
    <property type="entry name" value="Prot_kinase_dom"/>
</dbReference>
<dbReference type="AlphaFoldDB" id="A0A9P1DY84"/>
<dbReference type="InterPro" id="IPR001611">
    <property type="entry name" value="Leu-rich_rpt"/>
</dbReference>
<gene>
    <name evidence="12" type="ORF">CEURO_LOCUS1473</name>
</gene>
<dbReference type="InterPro" id="IPR032675">
    <property type="entry name" value="LRR_dom_sf"/>
</dbReference>
<evidence type="ECO:0000256" key="9">
    <source>
        <dbReference type="SAM" id="MobiDB-lite"/>
    </source>
</evidence>
<evidence type="ECO:0000256" key="10">
    <source>
        <dbReference type="SAM" id="Phobius"/>
    </source>
</evidence>
<proteinExistence type="predicted"/>
<evidence type="ECO:0000259" key="11">
    <source>
        <dbReference type="PROSITE" id="PS50011"/>
    </source>
</evidence>
<dbReference type="Gene3D" id="1.10.510.10">
    <property type="entry name" value="Transferase(Phosphotransferase) domain 1"/>
    <property type="match status" value="1"/>
</dbReference>
<dbReference type="FunFam" id="1.10.510.10:FF:000095">
    <property type="entry name" value="protein STRUBBELIG-RECEPTOR FAMILY 8"/>
    <property type="match status" value="1"/>
</dbReference>
<dbReference type="Gene3D" id="3.30.200.20">
    <property type="entry name" value="Phosphorylase Kinase, domain 1"/>
    <property type="match status" value="1"/>
</dbReference>
<keyword evidence="13" id="KW-1185">Reference proteome</keyword>
<feature type="region of interest" description="Disordered" evidence="9">
    <location>
        <begin position="356"/>
        <end position="380"/>
    </location>
</feature>
<dbReference type="GO" id="GO:0016020">
    <property type="term" value="C:membrane"/>
    <property type="evidence" value="ECO:0007669"/>
    <property type="project" value="UniProtKB-SubCell"/>
</dbReference>
<dbReference type="Pfam" id="PF07714">
    <property type="entry name" value="PK_Tyr_Ser-Thr"/>
    <property type="match status" value="1"/>
</dbReference>
<protein>
    <recommendedName>
        <fullName evidence="11">Protein kinase domain-containing protein</fullName>
    </recommendedName>
</protein>
<dbReference type="Gene3D" id="3.80.10.10">
    <property type="entry name" value="Ribonuclease Inhibitor"/>
    <property type="match status" value="2"/>
</dbReference>
<keyword evidence="2" id="KW-0433">Leucine-rich repeat</keyword>
<evidence type="ECO:0000256" key="1">
    <source>
        <dbReference type="ARBA" id="ARBA00004370"/>
    </source>
</evidence>
<dbReference type="InterPro" id="IPR046959">
    <property type="entry name" value="PRK1-6/SRF4-like"/>
</dbReference>
<dbReference type="GO" id="GO:0005524">
    <property type="term" value="F:ATP binding"/>
    <property type="evidence" value="ECO:0007669"/>
    <property type="project" value="InterPro"/>
</dbReference>
<evidence type="ECO:0000313" key="12">
    <source>
        <dbReference type="EMBL" id="CAH9059825.1"/>
    </source>
</evidence>
<keyword evidence="4" id="KW-0732">Signal</keyword>
<evidence type="ECO:0000313" key="13">
    <source>
        <dbReference type="Proteomes" id="UP001152484"/>
    </source>
</evidence>
<evidence type="ECO:0000256" key="6">
    <source>
        <dbReference type="ARBA" id="ARBA00022989"/>
    </source>
</evidence>
<dbReference type="SUPFAM" id="SSF56112">
    <property type="entry name" value="Protein kinase-like (PK-like)"/>
    <property type="match status" value="1"/>
</dbReference>
<dbReference type="PANTHER" id="PTHR48007">
    <property type="entry name" value="LEUCINE-RICH REPEAT RECEPTOR-LIKE PROTEIN KINASE PXC1"/>
    <property type="match status" value="1"/>
</dbReference>
<keyword evidence="6 10" id="KW-1133">Transmembrane helix</keyword>
<comment type="subcellular location">
    <subcellularLocation>
        <location evidence="1">Membrane</location>
    </subcellularLocation>
</comment>
<feature type="compositionally biased region" description="Pro residues" evidence="9">
    <location>
        <begin position="240"/>
        <end position="266"/>
    </location>
</feature>
<reference evidence="12" key="1">
    <citation type="submission" date="2022-07" db="EMBL/GenBank/DDBJ databases">
        <authorList>
            <person name="Macas J."/>
            <person name="Novak P."/>
            <person name="Neumann P."/>
        </authorList>
    </citation>
    <scope>NUCLEOTIDE SEQUENCE</scope>
</reference>
<dbReference type="FunFam" id="3.80.10.10:FF:000062">
    <property type="entry name" value="protein STRUBBELIG-RECEPTOR FAMILY 3"/>
    <property type="match status" value="1"/>
</dbReference>
<dbReference type="PROSITE" id="PS51450">
    <property type="entry name" value="LRR"/>
    <property type="match status" value="2"/>
</dbReference>
<sequence length="734" mass="80462">MPLPMMGRMNREICMRIRAFLVLAIFAASTCPCLGITTYTDSRDVEAISDLYTALGYPPLSGWSITEVDPCEEPNKWQGVQCVFYNITGIILSGTNLTGELSQNLGNFTSLIELDLSNNHIGGSIPSSLPTTIQTFSLAGNQLIGSIPDTISTLGLMTDLNLSGNNLSGQLPPSMKNLPSLTTLDLHNNQLSGFLDVLQGLPLINLNIENNLFFGPIPEKLKSIQNFSKDGNPFNTTVIPSPPTLQPSPEPTSPSSPSPSPSPSPMGAPQISPNVAYGEVLFPPQLSIGEKSHGEHKSISKIVIGGLVILFVLLCVCLLALSNFCKRSRNKGHKAFHALPSWKTPIIDQYMQKPDSQAQKVTRNETPGAKDQGNNSHMSVALTESGWTKHNRIKSSWSEKDDDSQLDILPQPPPPYLTLPSERSIQNAKIPPIATTNLSSSNMSSESCYKVADLQQYTNSFSQYNLIGKGMLGSVYKGHLPTGKLLAVKKLDNDVTKCQSDEELLKLISSISGLKHDNIVQLMGYSIEHGQRLLVYEYCDNGSLYEALHVDEEIHRQLSWNVRVRIALQAARALEYMHEVCHHPTLHRNFRSANVLLDLKLTVRISDCGLATLVPSKSMAVLQGCGYGAPELELGSYTCQSDIYSFGVVLLELLTGRKSYDGSRPQGEQFLVRWAVTKLHDIDALSRMADPSLAGKYPSKSLSRFADIISLCIQAEPEFRPPMSEIVQSLLQVM</sequence>
<dbReference type="PANTHER" id="PTHR48007:SF22">
    <property type="entry name" value="PROTEIN STRUBBELIG-RECEPTOR FAMILY 3-LIKE ISOFORM X1"/>
    <property type="match status" value="1"/>
</dbReference>
<keyword evidence="8" id="KW-0675">Receptor</keyword>
<evidence type="ECO:0000256" key="8">
    <source>
        <dbReference type="ARBA" id="ARBA00023170"/>
    </source>
</evidence>
<dbReference type="InterPro" id="IPR001245">
    <property type="entry name" value="Ser-Thr/Tyr_kinase_cat_dom"/>
</dbReference>
<dbReference type="Pfam" id="PF00560">
    <property type="entry name" value="LRR_1"/>
    <property type="match status" value="3"/>
</dbReference>
<dbReference type="GO" id="GO:0004672">
    <property type="term" value="F:protein kinase activity"/>
    <property type="evidence" value="ECO:0007669"/>
    <property type="project" value="InterPro"/>
</dbReference>
<dbReference type="OrthoDB" id="676979at2759"/>
<feature type="domain" description="Protein kinase" evidence="11">
    <location>
        <begin position="461"/>
        <end position="734"/>
    </location>
</feature>
<dbReference type="Proteomes" id="UP001152484">
    <property type="component" value="Unassembled WGS sequence"/>
</dbReference>
<dbReference type="SUPFAM" id="SSF52058">
    <property type="entry name" value="L domain-like"/>
    <property type="match status" value="1"/>
</dbReference>
<feature type="transmembrane region" description="Helical" evidence="10">
    <location>
        <begin position="302"/>
        <end position="321"/>
    </location>
</feature>
<feature type="region of interest" description="Disordered" evidence="9">
    <location>
        <begin position="232"/>
        <end position="270"/>
    </location>
</feature>
<evidence type="ECO:0000256" key="2">
    <source>
        <dbReference type="ARBA" id="ARBA00022614"/>
    </source>
</evidence>